<dbReference type="AlphaFoldDB" id="E7C5T2"/>
<proteinExistence type="predicted"/>
<accession>E7C5T2</accession>
<protein>
    <submittedName>
        <fullName evidence="1">Uncharacterized protein</fullName>
    </submittedName>
</protein>
<evidence type="ECO:0000313" key="1">
    <source>
        <dbReference type="EMBL" id="ADI22806.1"/>
    </source>
</evidence>
<dbReference type="EMBL" id="GU567997">
    <property type="protein sequence ID" value="ADI22806.1"/>
    <property type="molecule type" value="Genomic_DNA"/>
</dbReference>
<sequence length="171" mass="19247">MLFFAKNKLSVLDKKITVALAGSDWYGNNCNRTIADGFSDIDNSETWVGLILEFISIVWKENGYRKIIEPSGLDQQDLIKVYLSMTMATMPDPIIKTGPHPMSHSLIGSCIYQEENRQLTPFMNQIRLSEFDQNSDYMETSMKFAKLFQMDITAALGPAYLLDSASRLTGG</sequence>
<reference evidence="1" key="1">
    <citation type="submission" date="2010-01" db="EMBL/GenBank/DDBJ databases">
        <title>Genome fragments of uncultured bacteria from the North Pacific subtropical Gyre.</title>
        <authorList>
            <person name="Pham V.D."/>
            <person name="Delong E.F."/>
        </authorList>
    </citation>
    <scope>NUCLEOTIDE SEQUENCE</scope>
</reference>
<name>E7C5T2_9GAMM</name>
<organism evidence="1">
    <name type="scientific">uncultured Oceanospirillales bacterium HF0500_29K23</name>
    <dbReference type="NCBI Taxonomy" id="723622"/>
    <lineage>
        <taxon>Bacteria</taxon>
        <taxon>Pseudomonadati</taxon>
        <taxon>Pseudomonadota</taxon>
        <taxon>Gammaproteobacteria</taxon>
        <taxon>Oceanospirillales</taxon>
        <taxon>environmental samples</taxon>
    </lineage>
</organism>